<feature type="binding site" evidence="9">
    <location>
        <position position="239"/>
    </location>
    <ligand>
        <name>pyridoxal 5'-phosphate</name>
        <dbReference type="ChEBI" id="CHEBI:597326"/>
    </ligand>
</feature>
<dbReference type="InterPro" id="IPR050087">
    <property type="entry name" value="AON_synthase_class-II"/>
</dbReference>
<feature type="binding site" evidence="9">
    <location>
        <position position="21"/>
    </location>
    <ligand>
        <name>substrate</name>
    </ligand>
</feature>
<comment type="subunit">
    <text evidence="4 9">Homodimer.</text>
</comment>
<dbReference type="InterPro" id="IPR004839">
    <property type="entry name" value="Aminotransferase_I/II_large"/>
</dbReference>
<dbReference type="InterPro" id="IPR015422">
    <property type="entry name" value="PyrdxlP-dep_Trfase_small"/>
</dbReference>
<organism evidence="11 12">
    <name type="scientific">Rubrivivax rivuli</name>
    <dbReference type="NCBI Taxonomy" id="1862385"/>
    <lineage>
        <taxon>Bacteria</taxon>
        <taxon>Pseudomonadati</taxon>
        <taxon>Pseudomonadota</taxon>
        <taxon>Betaproteobacteria</taxon>
        <taxon>Burkholderiales</taxon>
        <taxon>Sphaerotilaceae</taxon>
        <taxon>Rubrivivax</taxon>
    </lineage>
</organism>
<comment type="catalytic activity">
    <reaction evidence="8 9">
        <text>6-carboxyhexanoyl-[ACP] + L-alanine + H(+) = (8S)-8-amino-7-oxononanoate + holo-[ACP] + CO2</text>
        <dbReference type="Rhea" id="RHEA:42288"/>
        <dbReference type="Rhea" id="RHEA-COMP:9685"/>
        <dbReference type="Rhea" id="RHEA-COMP:9955"/>
        <dbReference type="ChEBI" id="CHEBI:15378"/>
        <dbReference type="ChEBI" id="CHEBI:16526"/>
        <dbReference type="ChEBI" id="CHEBI:57972"/>
        <dbReference type="ChEBI" id="CHEBI:64479"/>
        <dbReference type="ChEBI" id="CHEBI:78846"/>
        <dbReference type="ChEBI" id="CHEBI:149468"/>
        <dbReference type="EC" id="2.3.1.47"/>
    </reaction>
</comment>
<dbReference type="UniPathway" id="UPA00078"/>
<feature type="binding site" evidence="9">
    <location>
        <position position="207"/>
    </location>
    <ligand>
        <name>pyridoxal 5'-phosphate</name>
        <dbReference type="ChEBI" id="CHEBI:597326"/>
    </ligand>
</feature>
<evidence type="ECO:0000256" key="7">
    <source>
        <dbReference type="ARBA" id="ARBA00022898"/>
    </source>
</evidence>
<dbReference type="Pfam" id="PF00155">
    <property type="entry name" value="Aminotran_1_2"/>
    <property type="match status" value="1"/>
</dbReference>
<evidence type="ECO:0000313" key="11">
    <source>
        <dbReference type="EMBL" id="RVU43911.1"/>
    </source>
</evidence>
<sequence length="403" mass="41694">MSWLDEFDTRLAALDAQALRRTRRRVRPGPGATMVVDGVPLLAFCSNDYLGLTQAGALKAAVHAAVDTYGVGAGASPMVSGHSEANAALETELAQAVQLPRALYFYAGYATNASIVPALVGPGDAVFSDALNHACLIDGARLSKAGVHRYAHADLAGLAAALQASPARRKLVISDAVFSMDGDVADLRALLALCEAHDALLLLDDAHGFGVLGPQGRGALAAAGLTGPGASNRVLYMSTLSKAIGVAGAFVAGTDRLIEWLLQKTRSYTYATAAPALLAEAARAALRVVLGDEGEALRQRLQARIAQLRAGLAPGADAALDAAGWRLMPSATAIQPLVVGSAEAALALMAQLREQGLWVPAIRPPTVPAGTARLRIALSAAHEEADVQRLLQALQAAAARSYR</sequence>
<comment type="pathway">
    <text evidence="2 9">Cofactor biosynthesis; biotin biosynthesis.</text>
</comment>
<comment type="caution">
    <text evidence="11">The sequence shown here is derived from an EMBL/GenBank/DDBJ whole genome shotgun (WGS) entry which is preliminary data.</text>
</comment>
<dbReference type="InterPro" id="IPR022834">
    <property type="entry name" value="AONS_Proteobacteria"/>
</dbReference>
<evidence type="ECO:0000256" key="1">
    <source>
        <dbReference type="ARBA" id="ARBA00001933"/>
    </source>
</evidence>
<evidence type="ECO:0000256" key="2">
    <source>
        <dbReference type="ARBA" id="ARBA00004746"/>
    </source>
</evidence>
<evidence type="ECO:0000256" key="6">
    <source>
        <dbReference type="ARBA" id="ARBA00022756"/>
    </source>
</evidence>
<evidence type="ECO:0000259" key="10">
    <source>
        <dbReference type="Pfam" id="PF00155"/>
    </source>
</evidence>
<dbReference type="Gene3D" id="3.40.640.10">
    <property type="entry name" value="Type I PLP-dependent aspartate aminotransferase-like (Major domain)"/>
    <property type="match status" value="1"/>
</dbReference>
<protein>
    <recommendedName>
        <fullName evidence="9">8-amino-7-oxononanoate synthase</fullName>
        <shortName evidence="9">AONS</shortName>
        <ecNumber evidence="9">2.3.1.47</ecNumber>
    </recommendedName>
    <alternativeName>
        <fullName evidence="9">7-keto-8-amino-pelargonic acid synthase</fullName>
        <shortName evidence="9">7-KAP synthase</shortName>
        <shortName evidence="9">KAPA synthase</shortName>
    </alternativeName>
    <alternativeName>
        <fullName evidence="9">8-amino-7-ketopelargonate synthase</fullName>
    </alternativeName>
</protein>
<dbReference type="InterPro" id="IPR015424">
    <property type="entry name" value="PyrdxlP-dep_Trfase"/>
</dbReference>
<reference evidence="11 12" key="1">
    <citation type="submission" date="2019-01" db="EMBL/GenBank/DDBJ databases">
        <authorList>
            <person name="Chen W.-M."/>
        </authorList>
    </citation>
    <scope>NUCLEOTIDE SEQUENCE [LARGE SCALE GENOMIC DNA]</scope>
    <source>
        <strain evidence="11 12">KYPY4</strain>
    </source>
</reference>
<feature type="domain" description="Aminotransferase class I/classII large" evidence="10">
    <location>
        <begin position="41"/>
        <end position="394"/>
    </location>
</feature>
<dbReference type="EC" id="2.3.1.47" evidence="9"/>
<evidence type="ECO:0000256" key="5">
    <source>
        <dbReference type="ARBA" id="ARBA00022679"/>
    </source>
</evidence>
<dbReference type="InterPro" id="IPR015421">
    <property type="entry name" value="PyrdxlP-dep_Trfase_major"/>
</dbReference>
<evidence type="ECO:0000256" key="3">
    <source>
        <dbReference type="ARBA" id="ARBA00010008"/>
    </source>
</evidence>
<dbReference type="OrthoDB" id="9807157at2"/>
<keyword evidence="5 9" id="KW-0808">Transferase</keyword>
<dbReference type="GO" id="GO:0030170">
    <property type="term" value="F:pyridoxal phosphate binding"/>
    <property type="evidence" value="ECO:0007669"/>
    <property type="project" value="UniProtKB-UniRule"/>
</dbReference>
<feature type="binding site" evidence="9">
    <location>
        <begin position="108"/>
        <end position="109"/>
    </location>
    <ligand>
        <name>pyridoxal 5'-phosphate</name>
        <dbReference type="ChEBI" id="CHEBI:597326"/>
    </ligand>
</feature>
<comment type="cofactor">
    <cofactor evidence="1 9">
        <name>pyridoxal 5'-phosphate</name>
        <dbReference type="ChEBI" id="CHEBI:597326"/>
    </cofactor>
</comment>
<dbReference type="HAMAP" id="MF_01693">
    <property type="entry name" value="BioF_aminotrans_2"/>
    <property type="match status" value="1"/>
</dbReference>
<dbReference type="Proteomes" id="UP000285575">
    <property type="component" value="Unassembled WGS sequence"/>
</dbReference>
<dbReference type="GO" id="GO:0008710">
    <property type="term" value="F:8-amino-7-oxononanoate synthase activity"/>
    <property type="evidence" value="ECO:0007669"/>
    <property type="project" value="UniProtKB-UniRule"/>
</dbReference>
<evidence type="ECO:0000256" key="4">
    <source>
        <dbReference type="ARBA" id="ARBA00011738"/>
    </source>
</evidence>
<dbReference type="PROSITE" id="PS00599">
    <property type="entry name" value="AA_TRANSFER_CLASS_2"/>
    <property type="match status" value="1"/>
</dbReference>
<dbReference type="SUPFAM" id="SSF53383">
    <property type="entry name" value="PLP-dependent transferases"/>
    <property type="match status" value="1"/>
</dbReference>
<dbReference type="Gene3D" id="3.90.1150.10">
    <property type="entry name" value="Aspartate Aminotransferase, domain 1"/>
    <property type="match status" value="1"/>
</dbReference>
<evidence type="ECO:0000256" key="8">
    <source>
        <dbReference type="ARBA" id="ARBA00047715"/>
    </source>
</evidence>
<feature type="modified residue" description="N6-(pyridoxal phosphate)lysine" evidence="9">
    <location>
        <position position="242"/>
    </location>
</feature>
<dbReference type="PANTHER" id="PTHR13693:SF100">
    <property type="entry name" value="8-AMINO-7-OXONONANOATE SYNTHASE"/>
    <property type="match status" value="1"/>
</dbReference>
<comment type="similarity">
    <text evidence="3 9">Belongs to the class-II pyridoxal-phosphate-dependent aminotransferase family. BioF subfamily.</text>
</comment>
<dbReference type="InterPro" id="IPR001917">
    <property type="entry name" value="Aminotrans_II_pyridoxalP_BS"/>
</dbReference>
<comment type="function">
    <text evidence="9">Catalyzes the decarboxylative condensation of pimeloyl-[acyl-carrier protein] and L-alanine to produce 8-amino-7-oxononanoate (AON), [acyl-carrier protein], and carbon dioxide.</text>
</comment>
<dbReference type="EMBL" id="SACR01000006">
    <property type="protein sequence ID" value="RVU43911.1"/>
    <property type="molecule type" value="Genomic_DNA"/>
</dbReference>
<evidence type="ECO:0000256" key="9">
    <source>
        <dbReference type="HAMAP-Rule" id="MF_01693"/>
    </source>
</evidence>
<dbReference type="PANTHER" id="PTHR13693">
    <property type="entry name" value="CLASS II AMINOTRANSFERASE/8-AMINO-7-OXONONANOATE SYNTHASE"/>
    <property type="match status" value="1"/>
</dbReference>
<keyword evidence="12" id="KW-1185">Reference proteome</keyword>
<gene>
    <name evidence="9" type="primary">bioF</name>
    <name evidence="11" type="ORF">EOE66_19860</name>
</gene>
<dbReference type="GO" id="GO:0009102">
    <property type="term" value="P:biotin biosynthetic process"/>
    <property type="evidence" value="ECO:0007669"/>
    <property type="project" value="UniProtKB-UniRule"/>
</dbReference>
<accession>A0A437RAU9</accession>
<feature type="binding site" evidence="9">
    <location>
        <position position="179"/>
    </location>
    <ligand>
        <name>pyridoxal 5'-phosphate</name>
        <dbReference type="ChEBI" id="CHEBI:597326"/>
    </ligand>
</feature>
<keyword evidence="6 9" id="KW-0093">Biotin biosynthesis</keyword>
<feature type="binding site" evidence="9">
    <location>
        <position position="133"/>
    </location>
    <ligand>
        <name>substrate</name>
    </ligand>
</feature>
<dbReference type="AlphaFoldDB" id="A0A437RAU9"/>
<proteinExistence type="inferred from homology"/>
<feature type="binding site" evidence="9">
    <location>
        <position position="366"/>
    </location>
    <ligand>
        <name>substrate</name>
    </ligand>
</feature>
<keyword evidence="7 9" id="KW-0663">Pyridoxal phosphate</keyword>
<name>A0A437RAU9_9BURK</name>
<evidence type="ECO:0000313" key="12">
    <source>
        <dbReference type="Proteomes" id="UP000285575"/>
    </source>
</evidence>